<comment type="function">
    <text evidence="6">Catalyzes the 2'-O-methylation of the ribose of cytidine 1402 (C1402) in 16S rRNA.</text>
</comment>
<proteinExistence type="inferred from homology"/>
<evidence type="ECO:0000256" key="6">
    <source>
        <dbReference type="HAMAP-Rule" id="MF_01877"/>
    </source>
</evidence>
<dbReference type="AlphaFoldDB" id="A0A1G6BBB7"/>
<dbReference type="FunFam" id="3.40.1010.10:FF:000002">
    <property type="entry name" value="Ribosomal RNA small subunit methyltransferase I"/>
    <property type="match status" value="1"/>
</dbReference>
<evidence type="ECO:0000259" key="8">
    <source>
        <dbReference type="Pfam" id="PF23016"/>
    </source>
</evidence>
<dbReference type="EMBL" id="FMXN01000003">
    <property type="protein sequence ID" value="SDB17859.1"/>
    <property type="molecule type" value="Genomic_DNA"/>
</dbReference>
<keyword evidence="10" id="KW-1185">Reference proteome</keyword>
<comment type="subcellular location">
    <subcellularLocation>
        <location evidence="6">Cytoplasm</location>
    </subcellularLocation>
</comment>
<evidence type="ECO:0000256" key="2">
    <source>
        <dbReference type="ARBA" id="ARBA00022552"/>
    </source>
</evidence>
<evidence type="ECO:0000256" key="5">
    <source>
        <dbReference type="ARBA" id="ARBA00022691"/>
    </source>
</evidence>
<dbReference type="NCBIfam" id="TIGR00096">
    <property type="entry name" value="16S rRNA (cytidine(1402)-2'-O)-methyltransferase"/>
    <property type="match status" value="1"/>
</dbReference>
<comment type="catalytic activity">
    <reaction evidence="6">
        <text>cytidine(1402) in 16S rRNA + S-adenosyl-L-methionine = 2'-O-methylcytidine(1402) in 16S rRNA + S-adenosyl-L-homocysteine + H(+)</text>
        <dbReference type="Rhea" id="RHEA:42924"/>
        <dbReference type="Rhea" id="RHEA-COMP:10285"/>
        <dbReference type="Rhea" id="RHEA-COMP:10286"/>
        <dbReference type="ChEBI" id="CHEBI:15378"/>
        <dbReference type="ChEBI" id="CHEBI:57856"/>
        <dbReference type="ChEBI" id="CHEBI:59789"/>
        <dbReference type="ChEBI" id="CHEBI:74495"/>
        <dbReference type="ChEBI" id="CHEBI:82748"/>
        <dbReference type="EC" id="2.1.1.198"/>
    </reaction>
</comment>
<evidence type="ECO:0000259" key="7">
    <source>
        <dbReference type="Pfam" id="PF00590"/>
    </source>
</evidence>
<dbReference type="InterPro" id="IPR018063">
    <property type="entry name" value="SAM_MeTrfase_RsmI_CS"/>
</dbReference>
<dbReference type="PIRSF" id="PIRSF005917">
    <property type="entry name" value="MTase_YraL"/>
    <property type="match status" value="1"/>
</dbReference>
<dbReference type="Gene3D" id="3.40.1010.10">
    <property type="entry name" value="Cobalt-precorrin-4 Transmethylase, Domain 1"/>
    <property type="match status" value="1"/>
</dbReference>
<dbReference type="Gene3D" id="3.30.950.10">
    <property type="entry name" value="Methyltransferase, Cobalt-precorrin-4 Transmethylase, Domain 2"/>
    <property type="match status" value="1"/>
</dbReference>
<feature type="domain" description="RsmI HTH" evidence="8">
    <location>
        <begin position="260"/>
        <end position="302"/>
    </location>
</feature>
<gene>
    <name evidence="6" type="primary">rsmI</name>
    <name evidence="9" type="ORF">SAMN02927930_00669</name>
</gene>
<dbReference type="Pfam" id="PF00590">
    <property type="entry name" value="TP_methylase"/>
    <property type="match status" value="1"/>
</dbReference>
<keyword evidence="1 6" id="KW-0963">Cytoplasm</keyword>
<keyword evidence="5 6" id="KW-0949">S-adenosyl-L-methionine</keyword>
<feature type="domain" description="Tetrapyrrole methylase" evidence="7">
    <location>
        <begin position="32"/>
        <end position="231"/>
    </location>
</feature>
<evidence type="ECO:0000313" key="10">
    <source>
        <dbReference type="Proteomes" id="UP000199626"/>
    </source>
</evidence>
<dbReference type="FunFam" id="3.30.950.10:FF:000002">
    <property type="entry name" value="Ribosomal RNA small subunit methyltransferase I"/>
    <property type="match status" value="1"/>
</dbReference>
<organism evidence="9 10">
    <name type="scientific">Pseudidiomarina indica</name>
    <dbReference type="NCBI Taxonomy" id="1159017"/>
    <lineage>
        <taxon>Bacteria</taxon>
        <taxon>Pseudomonadati</taxon>
        <taxon>Pseudomonadota</taxon>
        <taxon>Gammaproteobacteria</taxon>
        <taxon>Alteromonadales</taxon>
        <taxon>Idiomarinaceae</taxon>
        <taxon>Pseudidiomarina</taxon>
    </lineage>
</organism>
<dbReference type="InterPro" id="IPR035996">
    <property type="entry name" value="4pyrrol_Methylase_sf"/>
</dbReference>
<dbReference type="Proteomes" id="UP000199626">
    <property type="component" value="Unassembled WGS sequence"/>
</dbReference>
<reference evidence="10" key="1">
    <citation type="submission" date="2016-10" db="EMBL/GenBank/DDBJ databases">
        <authorList>
            <person name="Varghese N."/>
            <person name="Submissions S."/>
        </authorList>
    </citation>
    <scope>NUCLEOTIDE SEQUENCE [LARGE SCALE GENOMIC DNA]</scope>
    <source>
        <strain evidence="10">CGMCC 1.10824</strain>
    </source>
</reference>
<evidence type="ECO:0000256" key="1">
    <source>
        <dbReference type="ARBA" id="ARBA00022490"/>
    </source>
</evidence>
<dbReference type="PANTHER" id="PTHR46111">
    <property type="entry name" value="RIBOSOMAL RNA SMALL SUBUNIT METHYLTRANSFERASE I"/>
    <property type="match status" value="1"/>
</dbReference>
<keyword evidence="2 6" id="KW-0698">rRNA processing</keyword>
<dbReference type="InterPro" id="IPR014776">
    <property type="entry name" value="4pyrrole_Mease_sub2"/>
</dbReference>
<evidence type="ECO:0000256" key="3">
    <source>
        <dbReference type="ARBA" id="ARBA00022603"/>
    </source>
</evidence>
<dbReference type="InterPro" id="IPR000878">
    <property type="entry name" value="4pyrrol_Mease"/>
</dbReference>
<dbReference type="InterPro" id="IPR053910">
    <property type="entry name" value="RsmI_HTH"/>
</dbReference>
<dbReference type="STRING" id="1159017.SAMN02927930_00669"/>
<evidence type="ECO:0000256" key="4">
    <source>
        <dbReference type="ARBA" id="ARBA00022679"/>
    </source>
</evidence>
<protein>
    <recommendedName>
        <fullName evidence="6">Ribosomal RNA small subunit methyltransferase I</fullName>
        <ecNumber evidence="6">2.1.1.198</ecNumber>
    </recommendedName>
    <alternativeName>
        <fullName evidence="6">16S rRNA 2'-O-ribose C1402 methyltransferase</fullName>
    </alternativeName>
    <alternativeName>
        <fullName evidence="6">rRNA (cytidine-2'-O-)-methyltransferase RsmI</fullName>
    </alternativeName>
</protein>
<dbReference type="HAMAP" id="MF_01877">
    <property type="entry name" value="16SrRNA_methyltr_I"/>
    <property type="match status" value="1"/>
</dbReference>
<dbReference type="GO" id="GO:0005737">
    <property type="term" value="C:cytoplasm"/>
    <property type="evidence" value="ECO:0007669"/>
    <property type="project" value="UniProtKB-SubCell"/>
</dbReference>
<dbReference type="GO" id="GO:0070677">
    <property type="term" value="F:rRNA (cytosine-2'-O-)-methyltransferase activity"/>
    <property type="evidence" value="ECO:0007669"/>
    <property type="project" value="UniProtKB-UniRule"/>
</dbReference>
<accession>A0A1G6BBB7</accession>
<dbReference type="Pfam" id="PF23016">
    <property type="entry name" value="RsmI_C"/>
    <property type="match status" value="1"/>
</dbReference>
<dbReference type="PROSITE" id="PS01296">
    <property type="entry name" value="RSMI"/>
    <property type="match status" value="1"/>
</dbReference>
<dbReference type="CDD" id="cd11648">
    <property type="entry name" value="RsmI"/>
    <property type="match status" value="1"/>
</dbReference>
<comment type="similarity">
    <text evidence="6">Belongs to the methyltransferase superfamily. RsmI family.</text>
</comment>
<evidence type="ECO:0000313" key="9">
    <source>
        <dbReference type="EMBL" id="SDB17859.1"/>
    </source>
</evidence>
<dbReference type="SUPFAM" id="SSF53790">
    <property type="entry name" value="Tetrapyrrole methylase"/>
    <property type="match status" value="1"/>
</dbReference>
<dbReference type="EC" id="2.1.1.198" evidence="6"/>
<keyword evidence="3 6" id="KW-0489">Methyltransferase</keyword>
<keyword evidence="4 6" id="KW-0808">Transferase</keyword>
<sequence>MGDTINCTVERHNDTILFLPGVNMTTATTGCLYLVPTPIGNLADITERAITVLQQCDAIAAEDTRHSGQLLQHFGIQTPMFALHEHNERQRVGQVIERLQQGQQIALISDAGMPLISDPGYVLVTQCRQLGIPVSALPGACAVVTALAGSGLPTDRFTFEGFLPAKPQQRRKRLQELVNEPRTLIFYESPHRILDTLADVVSVFGVSRPCVLARELSKQFETYLSGSAEEIQQQVAADSNQQRGEIVLMLGGAPADDTDEATSAALQTVAVLRRELPLKKAAALAAEIHGVRKNALYQLALASDNQ</sequence>
<dbReference type="PANTHER" id="PTHR46111:SF1">
    <property type="entry name" value="RIBOSOMAL RNA SMALL SUBUNIT METHYLTRANSFERASE I"/>
    <property type="match status" value="1"/>
</dbReference>
<name>A0A1G6BBB7_9GAMM</name>
<dbReference type="InterPro" id="IPR008189">
    <property type="entry name" value="rRNA_ssu_MeTfrase_I"/>
</dbReference>
<dbReference type="InterPro" id="IPR014777">
    <property type="entry name" value="4pyrrole_Mease_sub1"/>
</dbReference>